<dbReference type="EMBL" id="QRIM01000002">
    <property type="protein sequence ID" value="RHG62306.1"/>
    <property type="molecule type" value="Genomic_DNA"/>
</dbReference>
<evidence type="ECO:0000313" key="2">
    <source>
        <dbReference type="EMBL" id="RHG62306.1"/>
    </source>
</evidence>
<gene>
    <name evidence="2" type="ORF">DW252_01845</name>
</gene>
<proteinExistence type="predicted"/>
<comment type="caution">
    <text evidence="2">The sequence shown here is derived from an EMBL/GenBank/DDBJ whole genome shotgun (WGS) entry which is preliminary data.</text>
</comment>
<protein>
    <submittedName>
        <fullName evidence="2">Uncharacterized protein</fullName>
    </submittedName>
</protein>
<keyword evidence="1" id="KW-0472">Membrane</keyword>
<dbReference type="AlphaFoldDB" id="A0A414UFT9"/>
<evidence type="ECO:0000256" key="1">
    <source>
        <dbReference type="SAM" id="Phobius"/>
    </source>
</evidence>
<name>A0A414UFT9_9FIRM</name>
<feature type="transmembrane region" description="Helical" evidence="1">
    <location>
        <begin position="7"/>
        <end position="34"/>
    </location>
</feature>
<keyword evidence="1" id="KW-1133">Transmembrane helix</keyword>
<organism evidence="2 3">
    <name type="scientific">Coprococcus comes</name>
    <dbReference type="NCBI Taxonomy" id="410072"/>
    <lineage>
        <taxon>Bacteria</taxon>
        <taxon>Bacillati</taxon>
        <taxon>Bacillota</taxon>
        <taxon>Clostridia</taxon>
        <taxon>Lachnospirales</taxon>
        <taxon>Lachnospiraceae</taxon>
        <taxon>Coprococcus</taxon>
    </lineage>
</organism>
<feature type="transmembrane region" description="Helical" evidence="1">
    <location>
        <begin position="40"/>
        <end position="60"/>
    </location>
</feature>
<sequence>MLELIFYLAAIVIILTVLFYASMFFIAGIAYGYWGLSITMAPVVWLILLVGMLTGLVCTVKNAIKAVKILHGKGGES</sequence>
<dbReference type="RefSeq" id="WP_118217352.1">
    <property type="nucleotide sequence ID" value="NZ_CAXSNH010000025.1"/>
</dbReference>
<accession>A0A414UFT9</accession>
<evidence type="ECO:0000313" key="3">
    <source>
        <dbReference type="Proteomes" id="UP000286595"/>
    </source>
</evidence>
<dbReference type="Proteomes" id="UP000286595">
    <property type="component" value="Unassembled WGS sequence"/>
</dbReference>
<keyword evidence="1" id="KW-0812">Transmembrane</keyword>
<reference evidence="2 3" key="1">
    <citation type="submission" date="2018-08" db="EMBL/GenBank/DDBJ databases">
        <title>A genome reference for cultivated species of the human gut microbiota.</title>
        <authorList>
            <person name="Zou Y."/>
            <person name="Xue W."/>
            <person name="Luo G."/>
        </authorList>
    </citation>
    <scope>NUCLEOTIDE SEQUENCE [LARGE SCALE GENOMIC DNA]</scope>
    <source>
        <strain evidence="2 3">AM22-12LB</strain>
    </source>
</reference>